<comment type="caution">
    <text evidence="2">The sequence shown here is derived from an EMBL/GenBank/DDBJ whole genome shotgun (WGS) entry which is preliminary data.</text>
</comment>
<dbReference type="AlphaFoldDB" id="A0A926ED78"/>
<dbReference type="RefSeq" id="WP_262397077.1">
    <property type="nucleotide sequence ID" value="NZ_JACRTC010000002.1"/>
</dbReference>
<dbReference type="InterPro" id="IPR010064">
    <property type="entry name" value="HK97-gp10_tail"/>
</dbReference>
<proteinExistence type="predicted"/>
<sequence>MANTKISIDSLSETVMKELNEYADVACDEMKDAVKSSSKLVKDQIKATAPRETGAYAKSWSTKNTRETAHSLEVTVYSRNRYQLAHLLEHGHAKRGGGRVPGRSHIAPAEQAGIDQLEKDIERSLRHG</sequence>
<feature type="compositionally biased region" description="Basic and acidic residues" evidence="1">
    <location>
        <begin position="116"/>
        <end position="128"/>
    </location>
</feature>
<keyword evidence="3" id="KW-1185">Reference proteome</keyword>
<accession>A0A926ED78</accession>
<feature type="region of interest" description="Disordered" evidence="1">
    <location>
        <begin position="92"/>
        <end position="128"/>
    </location>
</feature>
<organism evidence="2 3">
    <name type="scientific">Zongyangia hominis</name>
    <dbReference type="NCBI Taxonomy" id="2763677"/>
    <lineage>
        <taxon>Bacteria</taxon>
        <taxon>Bacillati</taxon>
        <taxon>Bacillota</taxon>
        <taxon>Clostridia</taxon>
        <taxon>Eubacteriales</taxon>
        <taxon>Oscillospiraceae</taxon>
        <taxon>Zongyangia</taxon>
    </lineage>
</organism>
<dbReference type="EMBL" id="JACRTC010000002">
    <property type="protein sequence ID" value="MBC8569976.1"/>
    <property type="molecule type" value="Genomic_DNA"/>
</dbReference>
<evidence type="ECO:0000256" key="1">
    <source>
        <dbReference type="SAM" id="MobiDB-lite"/>
    </source>
</evidence>
<dbReference type="Pfam" id="PF04883">
    <property type="entry name" value="HK97-gp10_like"/>
    <property type="match status" value="1"/>
</dbReference>
<evidence type="ECO:0000313" key="3">
    <source>
        <dbReference type="Proteomes" id="UP000660861"/>
    </source>
</evidence>
<evidence type="ECO:0000313" key="2">
    <source>
        <dbReference type="EMBL" id="MBC8569976.1"/>
    </source>
</evidence>
<protein>
    <submittedName>
        <fullName evidence="2">HK97 gp10 family phage protein</fullName>
    </submittedName>
</protein>
<reference evidence="2" key="1">
    <citation type="submission" date="2020-08" db="EMBL/GenBank/DDBJ databases">
        <title>Genome public.</title>
        <authorList>
            <person name="Liu C."/>
            <person name="Sun Q."/>
        </authorList>
    </citation>
    <scope>NUCLEOTIDE SEQUENCE</scope>
    <source>
        <strain evidence="2">NSJ-54</strain>
    </source>
</reference>
<gene>
    <name evidence="2" type="ORF">H8709_03945</name>
</gene>
<name>A0A926ED78_9FIRM</name>
<dbReference type="Proteomes" id="UP000660861">
    <property type="component" value="Unassembled WGS sequence"/>
</dbReference>